<dbReference type="Gene3D" id="1.10.357.10">
    <property type="entry name" value="Tetracycline Repressor, domain 2"/>
    <property type="match status" value="1"/>
</dbReference>
<dbReference type="GO" id="GO:0000976">
    <property type="term" value="F:transcription cis-regulatory region binding"/>
    <property type="evidence" value="ECO:0007669"/>
    <property type="project" value="TreeGrafter"/>
</dbReference>
<comment type="caution">
    <text evidence="4">The sequence shown here is derived from an EMBL/GenBank/DDBJ whole genome shotgun (WGS) entry which is preliminary data.</text>
</comment>
<dbReference type="GeneID" id="94546790"/>
<evidence type="ECO:0000313" key="4">
    <source>
        <dbReference type="EMBL" id="RDL06691.1"/>
    </source>
</evidence>
<keyword evidence="3" id="KW-0804">Transcription</keyword>
<reference evidence="4 5" key="1">
    <citation type="submission" date="2018-07" db="EMBL/GenBank/DDBJ databases">
        <title>Genomic Encyclopedia of Type Strains, Phase III (KMG-III): the genomes of soil and plant-associated and newly described type strains.</title>
        <authorList>
            <person name="Whitman W."/>
        </authorList>
    </citation>
    <scope>NUCLEOTIDE SEQUENCE [LARGE SCALE GENOMIC DNA]</scope>
    <source>
        <strain evidence="4 5">CECT 7031</strain>
    </source>
</reference>
<dbReference type="Proteomes" id="UP000254912">
    <property type="component" value="Unassembled WGS sequence"/>
</dbReference>
<evidence type="ECO:0000256" key="2">
    <source>
        <dbReference type="ARBA" id="ARBA00023125"/>
    </source>
</evidence>
<keyword evidence="1" id="KW-0805">Transcription regulation</keyword>
<protein>
    <submittedName>
        <fullName evidence="4">TetR family transcriptional regulator</fullName>
    </submittedName>
</protein>
<dbReference type="PANTHER" id="PTHR30055">
    <property type="entry name" value="HTH-TYPE TRANSCRIPTIONAL REGULATOR RUTR"/>
    <property type="match status" value="1"/>
</dbReference>
<evidence type="ECO:0000256" key="1">
    <source>
        <dbReference type="ARBA" id="ARBA00023015"/>
    </source>
</evidence>
<dbReference type="SUPFAM" id="SSF46689">
    <property type="entry name" value="Homeodomain-like"/>
    <property type="match status" value="1"/>
</dbReference>
<organism evidence="4 5">
    <name type="scientific">Weissella soli</name>
    <dbReference type="NCBI Taxonomy" id="155866"/>
    <lineage>
        <taxon>Bacteria</taxon>
        <taxon>Bacillati</taxon>
        <taxon>Bacillota</taxon>
        <taxon>Bacilli</taxon>
        <taxon>Lactobacillales</taxon>
        <taxon>Lactobacillaceae</taxon>
        <taxon>Weissella</taxon>
    </lineage>
</organism>
<gene>
    <name evidence="4" type="ORF">DFP99_1080</name>
</gene>
<dbReference type="KEGG" id="wso:WSWS_01609"/>
<dbReference type="AlphaFoldDB" id="A0A288QVP8"/>
<dbReference type="Pfam" id="PF00440">
    <property type="entry name" value="TetR_N"/>
    <property type="match status" value="1"/>
</dbReference>
<evidence type="ECO:0000313" key="5">
    <source>
        <dbReference type="Proteomes" id="UP000254912"/>
    </source>
</evidence>
<accession>A0A288QVP8</accession>
<dbReference type="PRINTS" id="PR00455">
    <property type="entry name" value="HTHTETR"/>
</dbReference>
<proteinExistence type="predicted"/>
<keyword evidence="5" id="KW-1185">Reference proteome</keyword>
<sequence length="195" mass="22916">MAKITTEEIFVAAHTVLREKGFEKVRLADVARQLGISHAALYKHFASKDDLFDSMIRQWLDEVDNPVLEDAIRAPKQERVVALHDWLHALVYARQEAFSADPEMMAYYEEMLAKQNDLLNPRLRLFAASVEKIMGWDTFKHQRGLTIMLAFTYFYHPFFADKWDDNLFQTLYESTWLEMLPIIQQNLDLDVKKDD</sequence>
<dbReference type="GO" id="GO:0003700">
    <property type="term" value="F:DNA-binding transcription factor activity"/>
    <property type="evidence" value="ECO:0007669"/>
    <property type="project" value="TreeGrafter"/>
</dbReference>
<dbReference type="PANTHER" id="PTHR30055:SF234">
    <property type="entry name" value="HTH-TYPE TRANSCRIPTIONAL REGULATOR BETI"/>
    <property type="match status" value="1"/>
</dbReference>
<keyword evidence="2" id="KW-0238">DNA-binding</keyword>
<dbReference type="EMBL" id="QRAS01000002">
    <property type="protein sequence ID" value="RDL06691.1"/>
    <property type="molecule type" value="Genomic_DNA"/>
</dbReference>
<dbReference type="PROSITE" id="PS50977">
    <property type="entry name" value="HTH_TETR_2"/>
    <property type="match status" value="1"/>
</dbReference>
<name>A0A288QVP8_9LACO</name>
<dbReference type="InterPro" id="IPR050109">
    <property type="entry name" value="HTH-type_TetR-like_transc_reg"/>
</dbReference>
<dbReference type="InterPro" id="IPR009057">
    <property type="entry name" value="Homeodomain-like_sf"/>
</dbReference>
<dbReference type="RefSeq" id="WP_070230758.1">
    <property type="nucleotide sequence ID" value="NZ_BJYO01000003.1"/>
</dbReference>
<evidence type="ECO:0000256" key="3">
    <source>
        <dbReference type="ARBA" id="ARBA00023163"/>
    </source>
</evidence>
<dbReference type="InterPro" id="IPR001647">
    <property type="entry name" value="HTH_TetR"/>
</dbReference>